<gene>
    <name evidence="1" type="ORF">F4820DRAFT_26325</name>
</gene>
<evidence type="ECO:0000313" key="2">
    <source>
        <dbReference type="Proteomes" id="UP001497700"/>
    </source>
</evidence>
<proteinExistence type="predicted"/>
<keyword evidence="2" id="KW-1185">Reference proteome</keyword>
<dbReference type="Proteomes" id="UP001497700">
    <property type="component" value="Unassembled WGS sequence"/>
</dbReference>
<accession>A0ACB9YSG6</accession>
<dbReference type="EMBL" id="MU393528">
    <property type="protein sequence ID" value="KAI4862344.1"/>
    <property type="molecule type" value="Genomic_DNA"/>
</dbReference>
<evidence type="ECO:0000313" key="1">
    <source>
        <dbReference type="EMBL" id="KAI4862344.1"/>
    </source>
</evidence>
<sequence>MRSFVAVLAVAASLQSGSAAPVAGEQHTTRTLTHSGFPAPTGGFPHPTGGFPHPTGGPRRPDGHGPWVRDPDHKGGRPHPTGTGHAHPTGGHHPGHHSTHSSGVAKPTGAPHKREEKHRPWGHGTGGVPHPTGGPHPTGHHPTHSSGVAKPTGAPHKREEKHQPWGHGTGGVPHPTGGPHPTGHHPGHHPKSSSGAAKPTGAAHERRGDEHHHHPGGAHPTGGFAHPSGGFAHPTGGRGHGDHGKGQGKTVTSTTTSQAAQATGGEKRAEDGHGPFTWPNGGFSASVSVSLPTRPVPTGILPHPTGHPGHKEKQQPEAREAAQEEESENLATRGGDTTLQQVIDIARRIRGKSSTEPLEKYVLDVLKAERVGGVTVDGKPAKEVADGIKKGDIKLPSQ</sequence>
<comment type="caution">
    <text evidence="1">The sequence shown here is derived from an EMBL/GenBank/DDBJ whole genome shotgun (WGS) entry which is preliminary data.</text>
</comment>
<protein>
    <submittedName>
        <fullName evidence="1">Uncharacterized protein</fullName>
    </submittedName>
</protein>
<name>A0ACB9YSG6_9PEZI</name>
<reference evidence="1 2" key="1">
    <citation type="journal article" date="2022" name="New Phytol.">
        <title>Ecological generalism drives hyperdiversity of secondary metabolite gene clusters in xylarialean endophytes.</title>
        <authorList>
            <person name="Franco M.E.E."/>
            <person name="Wisecaver J.H."/>
            <person name="Arnold A.E."/>
            <person name="Ju Y.M."/>
            <person name="Slot J.C."/>
            <person name="Ahrendt S."/>
            <person name="Moore L.P."/>
            <person name="Eastman K.E."/>
            <person name="Scott K."/>
            <person name="Konkel Z."/>
            <person name="Mondo S.J."/>
            <person name="Kuo A."/>
            <person name="Hayes R.D."/>
            <person name="Haridas S."/>
            <person name="Andreopoulos B."/>
            <person name="Riley R."/>
            <person name="LaButti K."/>
            <person name="Pangilinan J."/>
            <person name="Lipzen A."/>
            <person name="Amirebrahimi M."/>
            <person name="Yan J."/>
            <person name="Adam C."/>
            <person name="Keymanesh K."/>
            <person name="Ng V."/>
            <person name="Louie K."/>
            <person name="Northen T."/>
            <person name="Drula E."/>
            <person name="Henrissat B."/>
            <person name="Hsieh H.M."/>
            <person name="Youens-Clark K."/>
            <person name="Lutzoni F."/>
            <person name="Miadlikowska J."/>
            <person name="Eastwood D.C."/>
            <person name="Hamelin R.C."/>
            <person name="Grigoriev I.V."/>
            <person name="U'Ren J.M."/>
        </authorList>
    </citation>
    <scope>NUCLEOTIDE SEQUENCE [LARGE SCALE GENOMIC DNA]</scope>
    <source>
        <strain evidence="1 2">CBS 119005</strain>
    </source>
</reference>
<organism evidence="1 2">
    <name type="scientific">Hypoxylon rubiginosum</name>
    <dbReference type="NCBI Taxonomy" id="110542"/>
    <lineage>
        <taxon>Eukaryota</taxon>
        <taxon>Fungi</taxon>
        <taxon>Dikarya</taxon>
        <taxon>Ascomycota</taxon>
        <taxon>Pezizomycotina</taxon>
        <taxon>Sordariomycetes</taxon>
        <taxon>Xylariomycetidae</taxon>
        <taxon>Xylariales</taxon>
        <taxon>Hypoxylaceae</taxon>
        <taxon>Hypoxylon</taxon>
    </lineage>
</organism>